<dbReference type="InterPro" id="IPR026523">
    <property type="entry name" value="PNMA"/>
</dbReference>
<keyword evidence="1" id="KW-0479">Metal-binding</keyword>
<dbReference type="InterPro" id="IPR036875">
    <property type="entry name" value="Znf_CCHC_sf"/>
</dbReference>
<dbReference type="GO" id="GO:0003676">
    <property type="term" value="F:nucleic acid binding"/>
    <property type="evidence" value="ECO:0007669"/>
    <property type="project" value="InterPro"/>
</dbReference>
<accession>A0A6J8AM22</accession>
<protein>
    <recommendedName>
        <fullName evidence="3">CCHC-type domain-containing protein</fullName>
    </recommendedName>
</protein>
<dbReference type="PANTHER" id="PTHR23095">
    <property type="entry name" value="PARANEOPLASTIC ANTIGEN"/>
    <property type="match status" value="1"/>
</dbReference>
<keyword evidence="1" id="KW-0863">Zinc-finger</keyword>
<evidence type="ECO:0000313" key="5">
    <source>
        <dbReference type="Proteomes" id="UP000507470"/>
    </source>
</evidence>
<evidence type="ECO:0000313" key="4">
    <source>
        <dbReference type="EMBL" id="CAC5370523.1"/>
    </source>
</evidence>
<dbReference type="Gene3D" id="4.10.60.10">
    <property type="entry name" value="Zinc finger, CCHC-type"/>
    <property type="match status" value="1"/>
</dbReference>
<reference evidence="4 5" key="1">
    <citation type="submission" date="2020-06" db="EMBL/GenBank/DDBJ databases">
        <authorList>
            <person name="Li R."/>
            <person name="Bekaert M."/>
        </authorList>
    </citation>
    <scope>NUCLEOTIDE SEQUENCE [LARGE SCALE GENOMIC DNA]</scope>
    <source>
        <strain evidence="5">wild</strain>
    </source>
</reference>
<keyword evidence="2" id="KW-0175">Coiled coil</keyword>
<dbReference type="AlphaFoldDB" id="A0A6J8AM22"/>
<dbReference type="InterPro" id="IPR001878">
    <property type="entry name" value="Znf_CCHC"/>
</dbReference>
<dbReference type="Pfam" id="PF00098">
    <property type="entry name" value="zf-CCHC"/>
    <property type="match status" value="1"/>
</dbReference>
<dbReference type="Proteomes" id="UP000507470">
    <property type="component" value="Unassembled WGS sequence"/>
</dbReference>
<evidence type="ECO:0000256" key="1">
    <source>
        <dbReference type="PROSITE-ProRule" id="PRU00047"/>
    </source>
</evidence>
<keyword evidence="1" id="KW-0862">Zinc</keyword>
<evidence type="ECO:0000256" key="2">
    <source>
        <dbReference type="SAM" id="Coils"/>
    </source>
</evidence>
<dbReference type="SMART" id="SM00343">
    <property type="entry name" value="ZnF_C2HC"/>
    <property type="match status" value="1"/>
</dbReference>
<dbReference type="EMBL" id="CACVKT020001710">
    <property type="protein sequence ID" value="CAC5370523.1"/>
    <property type="molecule type" value="Genomic_DNA"/>
</dbReference>
<feature type="coiled-coil region" evidence="2">
    <location>
        <begin position="3"/>
        <end position="30"/>
    </location>
</feature>
<dbReference type="PANTHER" id="PTHR23095:SF17">
    <property type="entry name" value="PARANEOPLASTIC ANTIGEN MA1"/>
    <property type="match status" value="1"/>
</dbReference>
<sequence>MSKEGNKEDMEALKKELDEVKKHLATVIAKEKSAMEPKVVFTPRERKLTKFSGQKDGEQTVEEFIDEVELLLRTRPTSSEEKVDFILSHLEGPAREELRYRSASEKKTPATVLGILREVFGERSTISELLSDFYQCRQKEGQSLQEYSHDLMNKLSKVCKRDPKAVQDRDKAIRSQFAENVREPWLKRDLKKRLRDHPDLAFNDIREEATLLVQDADASFTVKPKNIKVERDILDISIFAEQATSNTLELTKAVADLTQEVSNLKVEINNLKSSGDTRQGTKPPPRCYNCNKIGHIKRNCRSERRTENGLNKNSLLPGARE</sequence>
<dbReference type="GO" id="GO:0008270">
    <property type="term" value="F:zinc ion binding"/>
    <property type="evidence" value="ECO:0007669"/>
    <property type="project" value="UniProtKB-KW"/>
</dbReference>
<keyword evidence="5" id="KW-1185">Reference proteome</keyword>
<feature type="domain" description="CCHC-type" evidence="3">
    <location>
        <begin position="286"/>
        <end position="302"/>
    </location>
</feature>
<proteinExistence type="predicted"/>
<dbReference type="InterPro" id="IPR048270">
    <property type="entry name" value="PNMA_C"/>
</dbReference>
<evidence type="ECO:0000259" key="3">
    <source>
        <dbReference type="PROSITE" id="PS50158"/>
    </source>
</evidence>
<dbReference type="PROSITE" id="PS50158">
    <property type="entry name" value="ZF_CCHC"/>
    <property type="match status" value="1"/>
</dbReference>
<dbReference type="OrthoDB" id="10065209at2759"/>
<dbReference type="SUPFAM" id="SSF57756">
    <property type="entry name" value="Retrovirus zinc finger-like domains"/>
    <property type="match status" value="1"/>
</dbReference>
<dbReference type="Pfam" id="PF14893">
    <property type="entry name" value="PNMA"/>
    <property type="match status" value="1"/>
</dbReference>
<organism evidence="4 5">
    <name type="scientific">Mytilus coruscus</name>
    <name type="common">Sea mussel</name>
    <dbReference type="NCBI Taxonomy" id="42192"/>
    <lineage>
        <taxon>Eukaryota</taxon>
        <taxon>Metazoa</taxon>
        <taxon>Spiralia</taxon>
        <taxon>Lophotrochozoa</taxon>
        <taxon>Mollusca</taxon>
        <taxon>Bivalvia</taxon>
        <taxon>Autobranchia</taxon>
        <taxon>Pteriomorphia</taxon>
        <taxon>Mytilida</taxon>
        <taxon>Mytiloidea</taxon>
        <taxon>Mytilidae</taxon>
        <taxon>Mytilinae</taxon>
        <taxon>Mytilus</taxon>
    </lineage>
</organism>
<name>A0A6J8AM22_MYTCO</name>
<gene>
    <name evidence="4" type="ORF">MCOR_9334</name>
</gene>